<dbReference type="InterPro" id="IPR000477">
    <property type="entry name" value="RT_dom"/>
</dbReference>
<dbReference type="AlphaFoldDB" id="A0A9Q3E9B1"/>
<dbReference type="Proteomes" id="UP000765509">
    <property type="component" value="Unassembled WGS sequence"/>
</dbReference>
<dbReference type="InterPro" id="IPR043502">
    <property type="entry name" value="DNA/RNA_pol_sf"/>
</dbReference>
<dbReference type="GO" id="GO:0004523">
    <property type="term" value="F:RNA-DNA hybrid ribonuclease activity"/>
    <property type="evidence" value="ECO:0007669"/>
    <property type="project" value="InterPro"/>
</dbReference>
<comment type="caution">
    <text evidence="3">The sequence shown here is derived from an EMBL/GenBank/DDBJ whole genome shotgun (WGS) entry which is preliminary data.</text>
</comment>
<feature type="domain" description="Reverse transcriptase" evidence="1">
    <location>
        <begin position="217"/>
        <end position="491"/>
    </location>
</feature>
<evidence type="ECO:0008006" key="5">
    <source>
        <dbReference type="Google" id="ProtNLM"/>
    </source>
</evidence>
<dbReference type="Gene3D" id="3.30.420.10">
    <property type="entry name" value="Ribonuclease H-like superfamily/Ribonuclease H"/>
    <property type="match status" value="1"/>
</dbReference>
<name>A0A9Q3E9B1_9BASI</name>
<reference evidence="3" key="1">
    <citation type="submission" date="2021-03" db="EMBL/GenBank/DDBJ databases">
        <title>Draft genome sequence of rust myrtle Austropuccinia psidii MF-1, a brazilian biotype.</title>
        <authorList>
            <person name="Quecine M.C."/>
            <person name="Pachon D.M.R."/>
            <person name="Bonatelli M.L."/>
            <person name="Correr F.H."/>
            <person name="Franceschini L.M."/>
            <person name="Leite T.F."/>
            <person name="Margarido G.R.A."/>
            <person name="Almeida C.A."/>
            <person name="Ferrarezi J.A."/>
            <person name="Labate C.A."/>
        </authorList>
    </citation>
    <scope>NUCLEOTIDE SEQUENCE</scope>
    <source>
        <strain evidence="3">MF-1</strain>
    </source>
</reference>
<protein>
    <recommendedName>
        <fullName evidence="5">Reverse transcriptase domain-containing protein</fullName>
    </recommendedName>
</protein>
<evidence type="ECO:0000313" key="3">
    <source>
        <dbReference type="EMBL" id="MBW0517154.1"/>
    </source>
</evidence>
<dbReference type="Pfam" id="PF00075">
    <property type="entry name" value="RNase_H"/>
    <property type="match status" value="1"/>
</dbReference>
<dbReference type="CDD" id="cd01650">
    <property type="entry name" value="RT_nLTR_like"/>
    <property type="match status" value="1"/>
</dbReference>
<dbReference type="EMBL" id="AVOT02025720">
    <property type="protein sequence ID" value="MBW0517154.1"/>
    <property type="molecule type" value="Genomic_DNA"/>
</dbReference>
<accession>A0A9Q3E9B1</accession>
<evidence type="ECO:0000259" key="1">
    <source>
        <dbReference type="PROSITE" id="PS50878"/>
    </source>
</evidence>
<dbReference type="PROSITE" id="PS50879">
    <property type="entry name" value="RNASE_H_1"/>
    <property type="match status" value="1"/>
</dbReference>
<dbReference type="InterPro" id="IPR002156">
    <property type="entry name" value="RNaseH_domain"/>
</dbReference>
<dbReference type="PANTHER" id="PTHR33481">
    <property type="entry name" value="REVERSE TRANSCRIPTASE"/>
    <property type="match status" value="1"/>
</dbReference>
<dbReference type="PROSITE" id="PS50878">
    <property type="entry name" value="RT_POL"/>
    <property type="match status" value="1"/>
</dbReference>
<dbReference type="Pfam" id="PF00078">
    <property type="entry name" value="RVT_1"/>
    <property type="match status" value="1"/>
</dbReference>
<dbReference type="InterPro" id="IPR012337">
    <property type="entry name" value="RNaseH-like_sf"/>
</dbReference>
<sequence length="1002" mass="113764">MHLSRLNPSLFLDHVHQNLLTTDNITETNSTNWTEENARRLSTAIITAYNNQGKWVTTNPARSKTWWDKGQLNQLAKLQNKARREMLRHQTTKTKNEYYYHQQRFKQKVWELKNRQIGEITPLKDNNGNLTSDIKTKASILFHGTSLIETAASLHDIPNQRPPRLPLEFPPVTDEEVSGTISTLPNKKAPGPDGIPNELIKIAETLLTPHLTHLFNACLRQGRFPTQWKGSNTAIIRKTAKDDYTNPNAYRPIALLNTLGKLFEKIINTRLNHWAHISKTIHPGHVGGRPSKSINNAFVMLTSWIHNKWREGKIVMGMFLDVRSAYPSVQKKRLIHIVEQKQCPPYLCYVIDSFLSGRTTRLEIDQFTSQNFQIPNGLPQGSPLSVTLYLLYNSSLLLPTPPSLKENNISLAYIDDVVHLLATNTTQQGQAKIEEVMTRSKGWALRHGAVFDEKKTNLMIFTRKRQATKEITIAGTTYVLQKELKWLGVTLTPTLTPTRHIQMVKTKARTKLSQLGRIIRPTFGLSQREARTLIAAVLKPRILHGSIIWYTEKNKKTVEKLLTTIFFQAVRLCAGMMKQTPSPFLKLYGGIKDLTKQHVKLTHNYIHSKLTAPADNAYRTLIWREITSIPNTHLSPLNNLLGRHILLEQHTTRAETLSPFPIPPWSTKLTNVINLGLTKESAKEKVLEQMKTELVNHSLVFFTDGSLILDKGGGAAATLVNTQRSTSTYVGKNSNTTSFETELMALHILQDLLLEHISNSGPPPAITIFSDSQAALKSTTLPKKNSPGQMITSKTFDNLKQWSQLFPVRLYWCPGHLDICENEMADKLAKTAANAAITSPHTLHHISISKLKQVTKQNSRKPPSLSDTKLARIKFKTTPKLITQSLDQLEKGLAATIHQLRSEHAPLNAYLHRIRQIDSPLFPHCKTLETTYHYLITCKQFQQPRKQLKKQIHKHRLRLNPNSHTSILDNPNVFPILADYIISTARFQYIRNYIPPNPTQPP</sequence>
<evidence type="ECO:0000313" key="4">
    <source>
        <dbReference type="Proteomes" id="UP000765509"/>
    </source>
</evidence>
<dbReference type="CDD" id="cd09276">
    <property type="entry name" value="Rnase_HI_RT_non_LTR"/>
    <property type="match status" value="1"/>
</dbReference>
<dbReference type="SUPFAM" id="SSF53098">
    <property type="entry name" value="Ribonuclease H-like"/>
    <property type="match status" value="1"/>
</dbReference>
<proteinExistence type="predicted"/>
<keyword evidence="4" id="KW-1185">Reference proteome</keyword>
<dbReference type="GO" id="GO:0003676">
    <property type="term" value="F:nucleic acid binding"/>
    <property type="evidence" value="ECO:0007669"/>
    <property type="project" value="InterPro"/>
</dbReference>
<evidence type="ECO:0000259" key="2">
    <source>
        <dbReference type="PROSITE" id="PS50879"/>
    </source>
</evidence>
<organism evidence="3 4">
    <name type="scientific">Austropuccinia psidii MF-1</name>
    <dbReference type="NCBI Taxonomy" id="1389203"/>
    <lineage>
        <taxon>Eukaryota</taxon>
        <taxon>Fungi</taxon>
        <taxon>Dikarya</taxon>
        <taxon>Basidiomycota</taxon>
        <taxon>Pucciniomycotina</taxon>
        <taxon>Pucciniomycetes</taxon>
        <taxon>Pucciniales</taxon>
        <taxon>Sphaerophragmiaceae</taxon>
        <taxon>Austropuccinia</taxon>
    </lineage>
</organism>
<dbReference type="OrthoDB" id="412006at2759"/>
<dbReference type="SUPFAM" id="SSF56672">
    <property type="entry name" value="DNA/RNA polymerases"/>
    <property type="match status" value="1"/>
</dbReference>
<dbReference type="InterPro" id="IPR036397">
    <property type="entry name" value="RNaseH_sf"/>
</dbReference>
<dbReference type="PANTHER" id="PTHR33481:SF1">
    <property type="entry name" value="ENDONUCLEASE_EXONUCLEASE_PHOSPHATASE DOMAIN-CONTAINING PROTEIN-RELATED"/>
    <property type="match status" value="1"/>
</dbReference>
<gene>
    <name evidence="3" type="ORF">O181_056869</name>
</gene>
<feature type="domain" description="RNase H type-1" evidence="2">
    <location>
        <begin position="695"/>
        <end position="834"/>
    </location>
</feature>